<dbReference type="Gene3D" id="1.10.275.10">
    <property type="entry name" value="Fumarase/aspartase (N-terminal domain)"/>
    <property type="match status" value="1"/>
</dbReference>
<evidence type="ECO:0000259" key="7">
    <source>
        <dbReference type="Pfam" id="PF00206"/>
    </source>
</evidence>
<dbReference type="NCBIfam" id="TIGR00838">
    <property type="entry name" value="argH"/>
    <property type="match status" value="1"/>
</dbReference>
<comment type="similarity">
    <text evidence="6">Belongs to the lyase 1 family. Argininosuccinate lyase subfamily.</text>
</comment>
<dbReference type="InterPro" id="IPR024083">
    <property type="entry name" value="Fumarase/histidase_N"/>
</dbReference>
<dbReference type="GO" id="GO:0042450">
    <property type="term" value="P:L-arginine biosynthetic process via ornithine"/>
    <property type="evidence" value="ECO:0007669"/>
    <property type="project" value="UniProtKB-UniRule"/>
</dbReference>
<protein>
    <recommendedName>
        <fullName evidence="4 6">Argininosuccinate lyase</fullName>
        <shortName evidence="6">ASAL</shortName>
        <ecNumber evidence="4 6">4.3.2.1</ecNumber>
    </recommendedName>
    <alternativeName>
        <fullName evidence="6">Arginosuccinase</fullName>
    </alternativeName>
</protein>
<dbReference type="PANTHER" id="PTHR43814">
    <property type="entry name" value="ARGININOSUCCINATE LYASE"/>
    <property type="match status" value="1"/>
</dbReference>
<evidence type="ECO:0000313" key="9">
    <source>
        <dbReference type="Proteomes" id="UP000253740"/>
    </source>
</evidence>
<keyword evidence="6 8" id="KW-0456">Lyase</keyword>
<reference evidence="8" key="1">
    <citation type="submission" date="2015-08" db="EMBL/GenBank/DDBJ databases">
        <title>Complete DNA Sequence of Pseudomonas syringae pv. actinidiae, the Causal Agent of Kiwifruit Canker Disease.</title>
        <authorList>
            <person name="Rikkerink E.H.A."/>
            <person name="Fineran P.C."/>
        </authorList>
    </citation>
    <scope>NUCLEOTIDE SEQUENCE</scope>
    <source>
        <strain evidence="8">SkMP5</strain>
    </source>
</reference>
<dbReference type="InterPro" id="IPR008948">
    <property type="entry name" value="L-Aspartase-like"/>
</dbReference>
<dbReference type="OrthoDB" id="9769623at2"/>
<dbReference type="PROSITE" id="PS00163">
    <property type="entry name" value="FUMARATE_LYASES"/>
    <property type="match status" value="1"/>
</dbReference>
<dbReference type="SUPFAM" id="SSF48557">
    <property type="entry name" value="L-aspartase-like"/>
    <property type="match status" value="1"/>
</dbReference>
<evidence type="ECO:0000256" key="2">
    <source>
        <dbReference type="ARBA" id="ARBA00004941"/>
    </source>
</evidence>
<comment type="subcellular location">
    <subcellularLocation>
        <location evidence="6">Cytoplasm</location>
    </subcellularLocation>
</comment>
<dbReference type="EC" id="4.3.2.1" evidence="4 6"/>
<dbReference type="InterPro" id="IPR020557">
    <property type="entry name" value="Fumarate_lyase_CS"/>
</dbReference>
<keyword evidence="9" id="KW-1185">Reference proteome</keyword>
<dbReference type="InterPro" id="IPR022761">
    <property type="entry name" value="Fumarate_lyase_N"/>
</dbReference>
<dbReference type="InterPro" id="IPR000362">
    <property type="entry name" value="Fumarate_lyase_fam"/>
</dbReference>
<dbReference type="Proteomes" id="UP000253740">
    <property type="component" value="Unassembled WGS sequence"/>
</dbReference>
<name>A0A0K8QLX5_9GAMM</name>
<evidence type="ECO:0000256" key="4">
    <source>
        <dbReference type="ARBA" id="ARBA00012338"/>
    </source>
</evidence>
<evidence type="ECO:0000313" key="8">
    <source>
        <dbReference type="EMBL" id="GAP65874.1"/>
    </source>
</evidence>
<dbReference type="Gene3D" id="1.10.40.30">
    <property type="entry name" value="Fumarase/aspartase (C-terminal domain)"/>
    <property type="match status" value="1"/>
</dbReference>
<keyword evidence="6" id="KW-0028">Amino-acid biosynthesis</keyword>
<dbReference type="HAMAP" id="MF_00006">
    <property type="entry name" value="Arg_succ_lyase"/>
    <property type="match status" value="1"/>
</dbReference>
<dbReference type="Pfam" id="PF00206">
    <property type="entry name" value="Lyase_1"/>
    <property type="match status" value="1"/>
</dbReference>
<dbReference type="InterPro" id="IPR009049">
    <property type="entry name" value="Argininosuccinate_lyase"/>
</dbReference>
<dbReference type="Gene3D" id="1.20.200.10">
    <property type="entry name" value="Fumarase/aspartase (Central domain)"/>
    <property type="match status" value="1"/>
</dbReference>
<proteinExistence type="inferred from homology"/>
<dbReference type="PANTHER" id="PTHR43814:SF1">
    <property type="entry name" value="ARGININOSUCCINATE LYASE"/>
    <property type="match status" value="1"/>
</dbReference>
<comment type="pathway">
    <text evidence="2 6">Amino-acid biosynthesis; L-arginine biosynthesis; L-arginine from L-ornithine and carbamoyl phosphate: step 3/3.</text>
</comment>
<keyword evidence="6" id="KW-0963">Cytoplasm</keyword>
<evidence type="ECO:0000256" key="6">
    <source>
        <dbReference type="HAMAP-Rule" id="MF_00006"/>
    </source>
</evidence>
<organism evidence="8">
    <name type="scientific">Mizugakiibacter sediminis</name>
    <dbReference type="NCBI Taxonomy" id="1475481"/>
    <lineage>
        <taxon>Bacteria</taxon>
        <taxon>Pseudomonadati</taxon>
        <taxon>Pseudomonadota</taxon>
        <taxon>Gammaproteobacteria</taxon>
        <taxon>Lysobacterales</taxon>
        <taxon>Rhodanobacteraceae</taxon>
        <taxon>Mizugakiibacter</taxon>
    </lineage>
</organism>
<feature type="domain" description="Fumarate lyase N-terminal" evidence="7">
    <location>
        <begin position="35"/>
        <end position="300"/>
    </location>
</feature>
<dbReference type="RefSeq" id="WP_062536040.1">
    <property type="nucleotide sequence ID" value="NZ_DF970177.1"/>
</dbReference>
<dbReference type="EMBL" id="DF970177">
    <property type="protein sequence ID" value="GAP65874.1"/>
    <property type="molecule type" value="Genomic_DNA"/>
</dbReference>
<dbReference type="PRINTS" id="PR00145">
    <property type="entry name" value="ARGSUCLYASE"/>
</dbReference>
<comment type="catalytic activity">
    <reaction evidence="1 6">
        <text>2-(N(omega)-L-arginino)succinate = fumarate + L-arginine</text>
        <dbReference type="Rhea" id="RHEA:24020"/>
        <dbReference type="ChEBI" id="CHEBI:29806"/>
        <dbReference type="ChEBI" id="CHEBI:32682"/>
        <dbReference type="ChEBI" id="CHEBI:57472"/>
        <dbReference type="EC" id="4.3.2.1"/>
    </reaction>
</comment>
<comment type="similarity">
    <text evidence="3">In the N-terminal section; belongs to the lyase 1 family. Argininosuccinate lyase subfamily.</text>
</comment>
<keyword evidence="5 6" id="KW-0055">Arginine biosynthesis</keyword>
<dbReference type="AlphaFoldDB" id="A0A0K8QLX5"/>
<dbReference type="GO" id="GO:0005829">
    <property type="term" value="C:cytosol"/>
    <property type="evidence" value="ECO:0007669"/>
    <property type="project" value="TreeGrafter"/>
</dbReference>
<accession>A0A0K8QLX5</accession>
<gene>
    <name evidence="6" type="primary">argH</name>
    <name evidence="8" type="ORF">MBSD_n1165</name>
</gene>
<sequence>MSDVLWKKADTRVDARIMRFLAGDDVLLDAEFFLHDIAASKAHVEGLAHIGVVSDDEAAALKRELDALAEDFRGGRFVLDARYEDGHSAIEARLTERLGDAGRRVHTGRSRNDQILVATRLWLKERLAALETHCRASARACLERAAGEALPLPGYTHLQRAVVSSTAMWFAGYAEAFIDDAVRARQTRGWIDANPLGTAAGYGVNLPLDRAHTTRALGFARMQVSPVYAQLSRGKFEIAALDALGAALLDLRRLAWDLSLFTTAEFGFVALPPEYTTGSSIMPNKRNPDVIELMRASYASVAAARVEIESLLSLPSGYQRDLQPSKGSLFHGFRHGLGALELLPDLLARLRWNEGAMRAAIEPAMYATDAAIEQAAAGVPFREAYRRAAESAQQAGQGRSPEASLAARVSPGGAAALGLEVLRARLDALDDARSA</sequence>
<evidence type="ECO:0000256" key="5">
    <source>
        <dbReference type="ARBA" id="ARBA00022571"/>
    </source>
</evidence>
<evidence type="ECO:0000256" key="3">
    <source>
        <dbReference type="ARBA" id="ARBA00005552"/>
    </source>
</evidence>
<dbReference type="GO" id="GO:0004056">
    <property type="term" value="F:argininosuccinate lyase activity"/>
    <property type="evidence" value="ECO:0007669"/>
    <property type="project" value="UniProtKB-UniRule"/>
</dbReference>
<dbReference type="STRING" id="1475481.GCA_000953855_01183"/>
<dbReference type="PRINTS" id="PR00149">
    <property type="entry name" value="FUMRATELYASE"/>
</dbReference>
<dbReference type="UniPathway" id="UPA00068">
    <property type="reaction ID" value="UER00114"/>
</dbReference>
<evidence type="ECO:0000256" key="1">
    <source>
        <dbReference type="ARBA" id="ARBA00000985"/>
    </source>
</evidence>